<evidence type="ECO:0000313" key="2">
    <source>
        <dbReference type="Proteomes" id="UP000194127"/>
    </source>
</evidence>
<proteinExistence type="predicted"/>
<dbReference type="RefSeq" id="XP_024337828.1">
    <property type="nucleotide sequence ID" value="XM_024485864.1"/>
</dbReference>
<organism evidence="1 2">
    <name type="scientific">Postia placenta MAD-698-R-SB12</name>
    <dbReference type="NCBI Taxonomy" id="670580"/>
    <lineage>
        <taxon>Eukaryota</taxon>
        <taxon>Fungi</taxon>
        <taxon>Dikarya</taxon>
        <taxon>Basidiomycota</taxon>
        <taxon>Agaricomycotina</taxon>
        <taxon>Agaricomycetes</taxon>
        <taxon>Polyporales</taxon>
        <taxon>Adustoporiaceae</taxon>
        <taxon>Rhodonia</taxon>
    </lineage>
</organism>
<protein>
    <submittedName>
        <fullName evidence="1">Uncharacterized protein</fullName>
    </submittedName>
</protein>
<sequence>MDDVPVEIWSRIFTWACTDNGTTGRSLSQVSRYIRDASSAVRLRSIALIGLEQTRRFADLLERTPPELRRVRCLCISHCDPPAPFQQPLYSSEEINLMPVEKLAEMFVLRQYDLANKDHIVWKLRTAEGRPALVSQLATARKGAFAAAISHILQLIGASLETLTLHMGAYYPQALHDVFLPRLSELSVVGSFLLSSTLLHSKTRKVQVLPSLTHLHLVDCPDFLAAFGGQVPRLTHLRMTGVTHLMSRACIPLSAALSVRRTLHSDEPLQDSAFPDIEQVIIQRPIHIKRPGGSRWATGLRELIESEKVVVLKADSGQPSYGFPEAQRDWLERNMGEDGCWKNLDWQDTSCFPFTPDVPANLLQSTHLVYPCRGQQRLSCPGVHDLDEQLCPDIALVQQLRAGASARGDYDESLHMAYLSMFPIVLGGGPATPAVRLIGMAGSERIAQSHEAQYCGRRSFTGRTCRQETVTIAKAFPASYKPVQGTTKHKESYGMTTVSNYTRLRYQLERERSRVMNSNGDGE</sequence>
<dbReference type="Proteomes" id="UP000194127">
    <property type="component" value="Unassembled WGS sequence"/>
</dbReference>
<dbReference type="AlphaFoldDB" id="A0A1X6MXE2"/>
<dbReference type="EMBL" id="KZ110599">
    <property type="protein sequence ID" value="OSX61034.1"/>
    <property type="molecule type" value="Genomic_DNA"/>
</dbReference>
<dbReference type="OrthoDB" id="2748701at2759"/>
<accession>A0A1X6MXE2</accession>
<dbReference type="GeneID" id="36330813"/>
<keyword evidence="2" id="KW-1185">Reference proteome</keyword>
<gene>
    <name evidence="1" type="ORF">POSPLADRAFT_1145963</name>
</gene>
<name>A0A1X6MXE2_9APHY</name>
<evidence type="ECO:0000313" key="1">
    <source>
        <dbReference type="EMBL" id="OSX61034.1"/>
    </source>
</evidence>
<reference evidence="1 2" key="1">
    <citation type="submission" date="2017-04" db="EMBL/GenBank/DDBJ databases">
        <title>Genome Sequence of the Model Brown-Rot Fungus Postia placenta SB12.</title>
        <authorList>
            <consortium name="DOE Joint Genome Institute"/>
            <person name="Gaskell J."/>
            <person name="Kersten P."/>
            <person name="Larrondo L.F."/>
            <person name="Canessa P."/>
            <person name="Martinez D."/>
            <person name="Hibbett D."/>
            <person name="Schmoll M."/>
            <person name="Kubicek C.P."/>
            <person name="Martinez A.T."/>
            <person name="Yadav J."/>
            <person name="Master E."/>
            <person name="Magnuson J.K."/>
            <person name="James T."/>
            <person name="Yaver D."/>
            <person name="Berka R."/>
            <person name="Labutti K."/>
            <person name="Lipzen A."/>
            <person name="Aerts A."/>
            <person name="Barry K."/>
            <person name="Henrissat B."/>
            <person name="Blanchette R."/>
            <person name="Grigoriev I."/>
            <person name="Cullen D."/>
        </authorList>
    </citation>
    <scope>NUCLEOTIDE SEQUENCE [LARGE SCALE GENOMIC DNA]</scope>
    <source>
        <strain evidence="1 2">MAD-698-R-SB12</strain>
    </source>
</reference>